<gene>
    <name evidence="2" type="ORF">EK0264_06660</name>
</gene>
<dbReference type="KEGG" id="eke:EK0264_06660"/>
<organism evidence="2 3">
    <name type="scientific">Epidermidibacterium keratini</name>
    <dbReference type="NCBI Taxonomy" id="1891644"/>
    <lineage>
        <taxon>Bacteria</taxon>
        <taxon>Bacillati</taxon>
        <taxon>Actinomycetota</taxon>
        <taxon>Actinomycetes</taxon>
        <taxon>Sporichthyales</taxon>
        <taxon>Sporichthyaceae</taxon>
        <taxon>Epidermidibacterium</taxon>
    </lineage>
</organism>
<dbReference type="AlphaFoldDB" id="A0A7L4YLP1"/>
<evidence type="ECO:0000313" key="2">
    <source>
        <dbReference type="EMBL" id="QHB99987.1"/>
    </source>
</evidence>
<dbReference type="EMBL" id="CP047156">
    <property type="protein sequence ID" value="QHB99987.1"/>
    <property type="molecule type" value="Genomic_DNA"/>
</dbReference>
<evidence type="ECO:0000256" key="1">
    <source>
        <dbReference type="SAM" id="MobiDB-lite"/>
    </source>
</evidence>
<feature type="region of interest" description="Disordered" evidence="1">
    <location>
        <begin position="106"/>
        <end position="148"/>
    </location>
</feature>
<protein>
    <submittedName>
        <fullName evidence="2">Uncharacterized protein</fullName>
    </submittedName>
</protein>
<evidence type="ECO:0000313" key="3">
    <source>
        <dbReference type="Proteomes" id="UP000463857"/>
    </source>
</evidence>
<reference evidence="2 3" key="1">
    <citation type="journal article" date="2018" name="Int. J. Syst. Evol. Microbiol.">
        <title>Epidermidibacterium keratini gen. nov., sp. nov., a member of the family Sporichthyaceae, isolated from keratin epidermis.</title>
        <authorList>
            <person name="Lee D.G."/>
            <person name="Trujillo M.E."/>
            <person name="Kang S."/>
            <person name="Nam J.J."/>
            <person name="Kim Y.J."/>
        </authorList>
    </citation>
    <scope>NUCLEOTIDE SEQUENCE [LARGE SCALE GENOMIC DNA]</scope>
    <source>
        <strain evidence="2 3">EPI-7</strain>
    </source>
</reference>
<dbReference type="InParanoid" id="A0A7L4YLP1"/>
<keyword evidence="3" id="KW-1185">Reference proteome</keyword>
<sequence>MSAVYYPAAFATEAARNLRHLAADSELQATGPGTATLLGDLRDAATAMREAIDRIAVAHTLPGAPALARDTGLQIGDELHQAGTALEETTTRLTGAVTAIEHPTTVPKHTTRRSLRAGRQARVAQPAGSWFDPHPAGSSRGQGRGLGL</sequence>
<name>A0A7L4YLP1_9ACTN</name>
<dbReference type="OrthoDB" id="9828099at2"/>
<dbReference type="RefSeq" id="WP_006213375.1">
    <property type="nucleotide sequence ID" value="NZ_CP047156.1"/>
</dbReference>
<dbReference type="Proteomes" id="UP000463857">
    <property type="component" value="Chromosome"/>
</dbReference>
<proteinExistence type="predicted"/>
<accession>A0A7L4YLP1</accession>